<sequence>MVAALRRMERERERSGEHKVVAADESSGEIAAAAAKDRAYGRRGSRTATPARLESGQANDSGVRIAQTRETQTNCVGGVEFADRAAAVRAAGALARTTGGRRSCAGLHRHQWWRQH</sequence>
<evidence type="ECO:0000313" key="3">
    <source>
        <dbReference type="Proteomes" id="UP001419268"/>
    </source>
</evidence>
<feature type="compositionally biased region" description="Basic and acidic residues" evidence="1">
    <location>
        <begin position="1"/>
        <end position="22"/>
    </location>
</feature>
<dbReference type="AlphaFoldDB" id="A0AAP0KUN2"/>
<name>A0AAP0KUN2_9MAGN</name>
<dbReference type="EMBL" id="JBBNAG010000002">
    <property type="protein sequence ID" value="KAK9158117.1"/>
    <property type="molecule type" value="Genomic_DNA"/>
</dbReference>
<gene>
    <name evidence="2" type="ORF">Scep_004691</name>
</gene>
<comment type="caution">
    <text evidence="2">The sequence shown here is derived from an EMBL/GenBank/DDBJ whole genome shotgun (WGS) entry which is preliminary data.</text>
</comment>
<evidence type="ECO:0000313" key="2">
    <source>
        <dbReference type="EMBL" id="KAK9158117.1"/>
    </source>
</evidence>
<evidence type="ECO:0000256" key="1">
    <source>
        <dbReference type="SAM" id="MobiDB-lite"/>
    </source>
</evidence>
<organism evidence="2 3">
    <name type="scientific">Stephania cephalantha</name>
    <dbReference type="NCBI Taxonomy" id="152367"/>
    <lineage>
        <taxon>Eukaryota</taxon>
        <taxon>Viridiplantae</taxon>
        <taxon>Streptophyta</taxon>
        <taxon>Embryophyta</taxon>
        <taxon>Tracheophyta</taxon>
        <taxon>Spermatophyta</taxon>
        <taxon>Magnoliopsida</taxon>
        <taxon>Ranunculales</taxon>
        <taxon>Menispermaceae</taxon>
        <taxon>Menispermoideae</taxon>
        <taxon>Cissampelideae</taxon>
        <taxon>Stephania</taxon>
    </lineage>
</organism>
<keyword evidence="3" id="KW-1185">Reference proteome</keyword>
<dbReference type="Proteomes" id="UP001419268">
    <property type="component" value="Unassembled WGS sequence"/>
</dbReference>
<proteinExistence type="predicted"/>
<reference evidence="2 3" key="1">
    <citation type="submission" date="2024-01" db="EMBL/GenBank/DDBJ databases">
        <title>Genome assemblies of Stephania.</title>
        <authorList>
            <person name="Yang L."/>
        </authorList>
    </citation>
    <scope>NUCLEOTIDE SEQUENCE [LARGE SCALE GENOMIC DNA]</scope>
    <source>
        <strain evidence="2">JXDWG</strain>
        <tissue evidence="2">Leaf</tissue>
    </source>
</reference>
<protein>
    <submittedName>
        <fullName evidence="2">Uncharacterized protein</fullName>
    </submittedName>
</protein>
<feature type="region of interest" description="Disordered" evidence="1">
    <location>
        <begin position="1"/>
        <end position="62"/>
    </location>
</feature>
<accession>A0AAP0KUN2</accession>